<feature type="domain" description="PRP8" evidence="1">
    <location>
        <begin position="28"/>
        <end position="103"/>
    </location>
</feature>
<dbReference type="InterPro" id="IPR043172">
    <property type="entry name" value="Prp8_domainIV_palm"/>
</dbReference>
<proteinExistence type="predicted"/>
<dbReference type="Pfam" id="PF12134">
    <property type="entry name" value="PRP8_domainIV"/>
    <property type="match status" value="1"/>
</dbReference>
<protein>
    <recommendedName>
        <fullName evidence="1">PRP8 domain-containing protein</fullName>
    </recommendedName>
</protein>
<dbReference type="SUPFAM" id="SSF53098">
    <property type="entry name" value="Ribonuclease H-like"/>
    <property type="match status" value="1"/>
</dbReference>
<dbReference type="Gene3D" id="3.30.420.230">
    <property type="match status" value="1"/>
</dbReference>
<evidence type="ECO:0000259" key="1">
    <source>
        <dbReference type="Pfam" id="PF12134"/>
    </source>
</evidence>
<gene>
    <name evidence="2" type="ORF">CSSPJE1EN2_LOCUS17535</name>
</gene>
<dbReference type="InterPro" id="IPR012337">
    <property type="entry name" value="RNaseH-like_sf"/>
</dbReference>
<evidence type="ECO:0000313" key="3">
    <source>
        <dbReference type="Proteomes" id="UP001497522"/>
    </source>
</evidence>
<keyword evidence="3" id="KW-1185">Reference proteome</keyword>
<evidence type="ECO:0000313" key="2">
    <source>
        <dbReference type="EMBL" id="CAK9875286.1"/>
    </source>
</evidence>
<dbReference type="Proteomes" id="UP001497522">
    <property type="component" value="Chromosome 4"/>
</dbReference>
<dbReference type="InterPro" id="IPR027652">
    <property type="entry name" value="PRP8"/>
</dbReference>
<name>A0ABP1BI75_9BRYO</name>
<sequence>MQQGCGNTSDSLCAFLKHFLCSAGPMADDHLLDFPNALIRGSKLQSCLSKLAERLRRFGDLMLKPTKPPMALFNIYDDWLKTILQFSWPILILHALYVNTRKPTCC</sequence>
<organism evidence="2 3">
    <name type="scientific">Sphagnum jensenii</name>
    <dbReference type="NCBI Taxonomy" id="128206"/>
    <lineage>
        <taxon>Eukaryota</taxon>
        <taxon>Viridiplantae</taxon>
        <taxon>Streptophyta</taxon>
        <taxon>Embryophyta</taxon>
        <taxon>Bryophyta</taxon>
        <taxon>Sphagnophytina</taxon>
        <taxon>Sphagnopsida</taxon>
        <taxon>Sphagnales</taxon>
        <taxon>Sphagnaceae</taxon>
        <taxon>Sphagnum</taxon>
    </lineage>
</organism>
<dbReference type="InterPro" id="IPR021983">
    <property type="entry name" value="PRP8_domainIV"/>
</dbReference>
<dbReference type="PANTHER" id="PTHR11140">
    <property type="entry name" value="PRE-MRNA SPLICING FACTOR PRP8"/>
    <property type="match status" value="1"/>
</dbReference>
<accession>A0ABP1BI75</accession>
<dbReference type="EMBL" id="OZ023705">
    <property type="protein sequence ID" value="CAK9875286.1"/>
    <property type="molecule type" value="Genomic_DNA"/>
</dbReference>
<reference evidence="2" key="1">
    <citation type="submission" date="2024-03" db="EMBL/GenBank/DDBJ databases">
        <authorList>
            <consortium name="ELIXIR-Norway"/>
            <consortium name="Elixir Norway"/>
        </authorList>
    </citation>
    <scope>NUCLEOTIDE SEQUENCE</scope>
</reference>
<dbReference type="PANTHER" id="PTHR11140:SF0">
    <property type="entry name" value="PRE-MRNA-PROCESSING-SPLICING FACTOR 8"/>
    <property type="match status" value="1"/>
</dbReference>